<proteinExistence type="predicted"/>
<accession>A0ACB8HTV7</accession>
<evidence type="ECO:0000313" key="2">
    <source>
        <dbReference type="Proteomes" id="UP000829398"/>
    </source>
</evidence>
<keyword evidence="2" id="KW-1185">Reference proteome</keyword>
<name>A0ACB8HTV7_CITSI</name>
<comment type="caution">
    <text evidence="1">The sequence shown here is derived from an EMBL/GenBank/DDBJ whole genome shotgun (WGS) entry which is preliminary data.</text>
</comment>
<organism evidence="1 2">
    <name type="scientific">Citrus sinensis</name>
    <name type="common">Sweet orange</name>
    <name type="synonym">Citrus aurantium var. sinensis</name>
    <dbReference type="NCBI Taxonomy" id="2711"/>
    <lineage>
        <taxon>Eukaryota</taxon>
        <taxon>Viridiplantae</taxon>
        <taxon>Streptophyta</taxon>
        <taxon>Embryophyta</taxon>
        <taxon>Tracheophyta</taxon>
        <taxon>Spermatophyta</taxon>
        <taxon>Magnoliopsida</taxon>
        <taxon>eudicotyledons</taxon>
        <taxon>Gunneridae</taxon>
        <taxon>Pentapetalae</taxon>
        <taxon>rosids</taxon>
        <taxon>malvids</taxon>
        <taxon>Sapindales</taxon>
        <taxon>Rutaceae</taxon>
        <taxon>Aurantioideae</taxon>
        <taxon>Citrus</taxon>
    </lineage>
</organism>
<dbReference type="EMBL" id="CM039178">
    <property type="protein sequence ID" value="KAH9678245.1"/>
    <property type="molecule type" value="Genomic_DNA"/>
</dbReference>
<gene>
    <name evidence="1" type="ORF">KPL71_025632</name>
</gene>
<evidence type="ECO:0000313" key="1">
    <source>
        <dbReference type="EMBL" id="KAH9678245.1"/>
    </source>
</evidence>
<protein>
    <submittedName>
        <fullName evidence="1">At-hook motif nuclear-localized protein 3</fullName>
    </submittedName>
</protein>
<sequence length="355" mass="36807">MEAKEENNITSGVSVKVNEATDGFQTAPRTENPVPFPAPAVTSAAEVSPAPVSMAVPTLVTGPGTGTGTGTGTEGKKKRGRPRKYGPDGKLTTALSPMPISASIPLTGEYSAWKRGRGRPVDNTKKSYKYEHESPGEKIAYFVGANFTPHVLTVNAGEDVTMKVMSFSQQGSRAICILSANGTISNVTLRQPTSSGGTLTYEGRFEILSLSGSYMPSDNGGTKSRSGGMSVSLAGPDGRVVGGGLAGFLIAAGPVQVVVGSFLPGHQLEQKHKKQRTELAPIVTPISVSVLSAEEIKGGYSGIKPIVTSSAIFPGDNSASLNPMHGSRTLSFDNKTSSLDDDSKGPGQSNCEVSC</sequence>
<dbReference type="Proteomes" id="UP000829398">
    <property type="component" value="Chromosome 9"/>
</dbReference>
<reference evidence="2" key="1">
    <citation type="journal article" date="2023" name="Hortic. Res.">
        <title>A chromosome-level phased genome enabling allele-level studies in sweet orange: a case study on citrus Huanglongbing tolerance.</title>
        <authorList>
            <person name="Wu B."/>
            <person name="Yu Q."/>
            <person name="Deng Z."/>
            <person name="Duan Y."/>
            <person name="Luo F."/>
            <person name="Gmitter F. Jr."/>
        </authorList>
    </citation>
    <scope>NUCLEOTIDE SEQUENCE [LARGE SCALE GENOMIC DNA]</scope>
    <source>
        <strain evidence="2">cv. Valencia</strain>
    </source>
</reference>